<dbReference type="eggNOG" id="ENOG50347J5">
    <property type="taxonomic scope" value="Bacteria"/>
</dbReference>
<reference evidence="1 2" key="1">
    <citation type="submission" date="2008-05" db="EMBL/GenBank/DDBJ databases">
        <title>Complete sequence of chromosome of Geobacter lovleyi SZ.</title>
        <authorList>
            <consortium name="US DOE Joint Genome Institute"/>
            <person name="Lucas S."/>
            <person name="Copeland A."/>
            <person name="Lapidus A."/>
            <person name="Glavina del Rio T."/>
            <person name="Dalin E."/>
            <person name="Tice H."/>
            <person name="Bruce D."/>
            <person name="Goodwin L."/>
            <person name="Pitluck S."/>
            <person name="Chertkov O."/>
            <person name="Meincke L."/>
            <person name="Brettin T."/>
            <person name="Detter J.C."/>
            <person name="Han C."/>
            <person name="Tapia R."/>
            <person name="Kuske C.R."/>
            <person name="Schmutz J."/>
            <person name="Larimer F."/>
            <person name="Land M."/>
            <person name="Hauser L."/>
            <person name="Kyrpides N."/>
            <person name="Mikhailova N."/>
            <person name="Sung Y."/>
            <person name="Fletcher K.E."/>
            <person name="Ritalahti K.M."/>
            <person name="Loeffler F.E."/>
            <person name="Richardson P."/>
        </authorList>
    </citation>
    <scope>NUCLEOTIDE SEQUENCE [LARGE SCALE GENOMIC DNA]</scope>
    <source>
        <strain evidence="2">ATCC BAA-1151 / DSM 17278 / SZ</strain>
    </source>
</reference>
<proteinExistence type="predicted"/>
<dbReference type="Proteomes" id="UP000002420">
    <property type="component" value="Chromosome"/>
</dbReference>
<accession>B3E5F3</accession>
<organism evidence="1 2">
    <name type="scientific">Trichlorobacter lovleyi (strain ATCC BAA-1151 / DSM 17278 / SZ)</name>
    <name type="common">Geobacter lovleyi</name>
    <dbReference type="NCBI Taxonomy" id="398767"/>
    <lineage>
        <taxon>Bacteria</taxon>
        <taxon>Pseudomonadati</taxon>
        <taxon>Thermodesulfobacteriota</taxon>
        <taxon>Desulfuromonadia</taxon>
        <taxon>Geobacterales</taxon>
        <taxon>Geobacteraceae</taxon>
        <taxon>Trichlorobacter</taxon>
    </lineage>
</organism>
<evidence type="ECO:0000313" key="1">
    <source>
        <dbReference type="EMBL" id="ACD94624.1"/>
    </source>
</evidence>
<dbReference type="AlphaFoldDB" id="B3E5F3"/>
<evidence type="ECO:0000313" key="2">
    <source>
        <dbReference type="Proteomes" id="UP000002420"/>
    </source>
</evidence>
<dbReference type="KEGG" id="glo:Glov_0901"/>
<gene>
    <name evidence="1" type="ordered locus">Glov_0901</name>
</gene>
<keyword evidence="2" id="KW-1185">Reference proteome</keyword>
<name>B3E5F3_TRIL1</name>
<dbReference type="EMBL" id="CP001089">
    <property type="protein sequence ID" value="ACD94624.1"/>
    <property type="molecule type" value="Genomic_DNA"/>
</dbReference>
<sequence length="89" mass="9686">MCWSCNPYCGGCKPPKPKPVKCPSCKTFTFPEFTHCKKCGAKLPEPPKPEPVLCLYIGEICTVPCNKHKRTPDDGVTGTCSCHTPADSN</sequence>
<dbReference type="HOGENOM" id="CLU_2450399_0_0_7"/>
<protein>
    <submittedName>
        <fullName evidence="1">Uncharacterized protein</fullName>
    </submittedName>
</protein>